<evidence type="ECO:0000256" key="2">
    <source>
        <dbReference type="SAM" id="SignalP"/>
    </source>
</evidence>
<reference evidence="3 4" key="1">
    <citation type="submission" date="2020-04" db="EMBL/GenBank/DDBJ databases">
        <title>Gordonia sp. nov. TBRC 11910.</title>
        <authorList>
            <person name="Suriyachadkun C."/>
        </authorList>
    </citation>
    <scope>NUCLEOTIDE SEQUENCE [LARGE SCALE GENOMIC DNA]</scope>
    <source>
        <strain evidence="3 4">TBRC 11910</strain>
    </source>
</reference>
<evidence type="ECO:0008006" key="5">
    <source>
        <dbReference type="Google" id="ProtNLM"/>
    </source>
</evidence>
<keyword evidence="1" id="KW-1133">Transmembrane helix</keyword>
<feature type="signal peptide" evidence="2">
    <location>
        <begin position="1"/>
        <end position="40"/>
    </location>
</feature>
<evidence type="ECO:0000313" key="4">
    <source>
        <dbReference type="Proteomes" id="UP000550729"/>
    </source>
</evidence>
<feature type="chain" id="PRO_5038536889" description="DUF2946 domain-containing protein" evidence="2">
    <location>
        <begin position="41"/>
        <end position="147"/>
    </location>
</feature>
<proteinExistence type="predicted"/>
<keyword evidence="2" id="KW-0732">Signal</keyword>
<dbReference type="Proteomes" id="UP000550729">
    <property type="component" value="Unassembled WGS sequence"/>
</dbReference>
<dbReference type="RefSeq" id="WP_170195001.1">
    <property type="nucleotide sequence ID" value="NZ_JABBNB010000014.1"/>
</dbReference>
<name>A0A848KW50_9ACTN</name>
<protein>
    <recommendedName>
        <fullName evidence="5">DUF2946 domain-containing protein</fullName>
    </recommendedName>
</protein>
<keyword evidence="1" id="KW-0812">Transmembrane</keyword>
<organism evidence="3 4">
    <name type="scientific">Gordonia asplenii</name>
    <dbReference type="NCBI Taxonomy" id="2725283"/>
    <lineage>
        <taxon>Bacteria</taxon>
        <taxon>Bacillati</taxon>
        <taxon>Actinomycetota</taxon>
        <taxon>Actinomycetes</taxon>
        <taxon>Mycobacteriales</taxon>
        <taxon>Gordoniaceae</taxon>
        <taxon>Gordonia</taxon>
    </lineage>
</organism>
<accession>A0A848KW50</accession>
<dbReference type="AlphaFoldDB" id="A0A848KW50"/>
<dbReference type="EMBL" id="JABBNB010000014">
    <property type="protein sequence ID" value="NMO02499.1"/>
    <property type="molecule type" value="Genomic_DNA"/>
</dbReference>
<comment type="caution">
    <text evidence="3">The sequence shown here is derived from an EMBL/GenBank/DDBJ whole genome shotgun (WGS) entry which is preliminary data.</text>
</comment>
<gene>
    <name evidence="3" type="ORF">HH308_14885</name>
</gene>
<keyword evidence="1" id="KW-0472">Membrane</keyword>
<feature type="transmembrane region" description="Helical" evidence="1">
    <location>
        <begin position="92"/>
        <end position="111"/>
    </location>
</feature>
<keyword evidence="4" id="KW-1185">Reference proteome</keyword>
<evidence type="ECO:0000313" key="3">
    <source>
        <dbReference type="EMBL" id="NMO02499.1"/>
    </source>
</evidence>
<evidence type="ECO:0000256" key="1">
    <source>
        <dbReference type="SAM" id="Phobius"/>
    </source>
</evidence>
<sequence length="147" mass="15640">MRFRRRQGSAPRVRRALLLMLTSIAVVLMHSAFGAHCASAAMPASHHGAPVAHHDAVASSDHRPTMGEQTQARGVDKASAADDCTMSASCTFVLPGGAAIIVLAILVVIAYPPRELFARLVVARRVVLGRPPPWAIATHLQLGVLLR</sequence>